<protein>
    <submittedName>
        <fullName evidence="1">Uncharacterized protein</fullName>
    </submittedName>
</protein>
<evidence type="ECO:0000313" key="1">
    <source>
        <dbReference type="EMBL" id="MDR7384182.1"/>
    </source>
</evidence>
<name>A0ABU2CSQ9_9MICO</name>
<organism evidence="1 2">
    <name type="scientific">Promicromonospora iranensis</name>
    <dbReference type="NCBI Taxonomy" id="1105144"/>
    <lineage>
        <taxon>Bacteria</taxon>
        <taxon>Bacillati</taxon>
        <taxon>Actinomycetota</taxon>
        <taxon>Actinomycetes</taxon>
        <taxon>Micrococcales</taxon>
        <taxon>Promicromonosporaceae</taxon>
        <taxon>Promicromonospora</taxon>
    </lineage>
</organism>
<reference evidence="1 2" key="1">
    <citation type="submission" date="2023-07" db="EMBL/GenBank/DDBJ databases">
        <title>Sequencing the genomes of 1000 actinobacteria strains.</title>
        <authorList>
            <person name="Klenk H.-P."/>
        </authorList>
    </citation>
    <scope>NUCLEOTIDE SEQUENCE [LARGE SCALE GENOMIC DNA]</scope>
    <source>
        <strain evidence="1 2">DSM 45554</strain>
    </source>
</reference>
<dbReference type="RefSeq" id="WP_274996060.1">
    <property type="nucleotide sequence ID" value="NZ_JAJQQP010000011.1"/>
</dbReference>
<proteinExistence type="predicted"/>
<gene>
    <name evidence="1" type="ORF">J2S48_003697</name>
</gene>
<evidence type="ECO:0000313" key="2">
    <source>
        <dbReference type="Proteomes" id="UP001183585"/>
    </source>
</evidence>
<dbReference type="EMBL" id="JAVDYE010000001">
    <property type="protein sequence ID" value="MDR7384182.1"/>
    <property type="molecule type" value="Genomic_DNA"/>
</dbReference>
<dbReference type="Proteomes" id="UP001183585">
    <property type="component" value="Unassembled WGS sequence"/>
</dbReference>
<comment type="caution">
    <text evidence="1">The sequence shown here is derived from an EMBL/GenBank/DDBJ whole genome shotgun (WGS) entry which is preliminary data.</text>
</comment>
<sequence>MSTISTGRFTPLFGERRFATAGIASSRTFSFWIRASSMCRTGVSPNSGSR</sequence>
<accession>A0ABU2CSQ9</accession>
<keyword evidence="2" id="KW-1185">Reference proteome</keyword>